<keyword evidence="2" id="KW-0472">Membrane</keyword>
<comment type="caution">
    <text evidence="4">The sequence shown here is derived from an EMBL/GenBank/DDBJ whole genome shotgun (WGS) entry which is preliminary data.</text>
</comment>
<keyword evidence="5" id="KW-1185">Reference proteome</keyword>
<dbReference type="AlphaFoldDB" id="A0A7X6M916"/>
<organism evidence="4 5">
    <name type="scientific">Nocardiopsis alborubida</name>
    <dbReference type="NCBI Taxonomy" id="146802"/>
    <lineage>
        <taxon>Bacteria</taxon>
        <taxon>Bacillati</taxon>
        <taxon>Actinomycetota</taxon>
        <taxon>Actinomycetes</taxon>
        <taxon>Streptosporangiales</taxon>
        <taxon>Nocardiopsidaceae</taxon>
        <taxon>Nocardiopsis</taxon>
    </lineage>
</organism>
<gene>
    <name evidence="4" type="ORF">HGB44_00765</name>
</gene>
<evidence type="ECO:0000256" key="2">
    <source>
        <dbReference type="SAM" id="Phobius"/>
    </source>
</evidence>
<accession>A0A7X6M916</accession>
<keyword evidence="2" id="KW-1133">Transmembrane helix</keyword>
<dbReference type="EMBL" id="JAAXPG010000001">
    <property type="protein sequence ID" value="NKY96214.1"/>
    <property type="molecule type" value="Genomic_DNA"/>
</dbReference>
<keyword evidence="2" id="KW-0812">Transmembrane</keyword>
<reference evidence="4 5" key="1">
    <citation type="submission" date="2020-04" db="EMBL/GenBank/DDBJ databases">
        <title>MicrobeNet Type strains.</title>
        <authorList>
            <person name="Nicholson A.C."/>
        </authorList>
    </citation>
    <scope>NUCLEOTIDE SEQUENCE [LARGE SCALE GENOMIC DNA]</scope>
    <source>
        <strain evidence="4 5">ATCC 23612</strain>
    </source>
</reference>
<evidence type="ECO:0000313" key="5">
    <source>
        <dbReference type="Proteomes" id="UP000553209"/>
    </source>
</evidence>
<feature type="transmembrane region" description="Helical" evidence="2">
    <location>
        <begin position="375"/>
        <end position="396"/>
    </location>
</feature>
<sequence>MKNTRVTARRILQGGAAFAALGALSIATALPAAAETEYYGWAYASVGNWEGVAISYDGTTTNSYSGSVGNWLTFSGTSSATVGDEGVTATATVDTARLQITVSDVEEIVEENLDEESGATEEPEETGAEESPAPEGEETEPGAENGQPEDGGDENTGGEGADGGETGGDESTGGGGTGDEGTGGGGTDTPAVPETDPSPETDPASEPETLVLDEESTELVSGSDEIVLDATLSGVTTTTTQSWDGEVSHSADVADISYPDVVTLDSGEQVAVVIDLESYEYVEEYADEENGVTWNDAHTGFAVTFTVDGAEAPFYYVDLAESLASVGAAETGDGGGDNGGDDKPAPTHPEDETEKKPQPDKLENAESLAQTGSPIAGLIAAGAAIAAGGGLAAYFARRKKNTADSAAETSQG</sequence>
<evidence type="ECO:0000256" key="1">
    <source>
        <dbReference type="SAM" id="MobiDB-lite"/>
    </source>
</evidence>
<keyword evidence="3" id="KW-0732">Signal</keyword>
<dbReference type="Proteomes" id="UP000553209">
    <property type="component" value="Unassembled WGS sequence"/>
</dbReference>
<protein>
    <submittedName>
        <fullName evidence="4">LPXTG cell wall anchor domain-containing protein</fullName>
    </submittedName>
</protein>
<feature type="region of interest" description="Disordered" evidence="1">
    <location>
        <begin position="104"/>
        <end position="209"/>
    </location>
</feature>
<feature type="chain" id="PRO_5031563324" evidence="3">
    <location>
        <begin position="35"/>
        <end position="412"/>
    </location>
</feature>
<dbReference type="NCBIfam" id="TIGR01167">
    <property type="entry name" value="LPXTG_anchor"/>
    <property type="match status" value="1"/>
</dbReference>
<feature type="compositionally biased region" description="Acidic residues" evidence="1">
    <location>
        <begin position="197"/>
        <end position="209"/>
    </location>
</feature>
<evidence type="ECO:0000256" key="3">
    <source>
        <dbReference type="SAM" id="SignalP"/>
    </source>
</evidence>
<feature type="compositionally biased region" description="Gly residues" evidence="1">
    <location>
        <begin position="154"/>
        <end position="187"/>
    </location>
</feature>
<evidence type="ECO:0000313" key="4">
    <source>
        <dbReference type="EMBL" id="NKY96214.1"/>
    </source>
</evidence>
<feature type="signal peptide" evidence="3">
    <location>
        <begin position="1"/>
        <end position="34"/>
    </location>
</feature>
<name>A0A7X6M916_9ACTN</name>
<dbReference type="PROSITE" id="PS51318">
    <property type="entry name" value="TAT"/>
    <property type="match status" value="1"/>
</dbReference>
<feature type="compositionally biased region" description="Acidic residues" evidence="1">
    <location>
        <begin position="104"/>
        <end position="128"/>
    </location>
</feature>
<proteinExistence type="predicted"/>
<feature type="region of interest" description="Disordered" evidence="1">
    <location>
        <begin position="328"/>
        <end position="369"/>
    </location>
</feature>
<dbReference type="InterPro" id="IPR006311">
    <property type="entry name" value="TAT_signal"/>
</dbReference>
<feature type="compositionally biased region" description="Basic and acidic residues" evidence="1">
    <location>
        <begin position="340"/>
        <end position="364"/>
    </location>
</feature>
<dbReference type="RefSeq" id="WP_168443872.1">
    <property type="nucleotide sequence ID" value="NZ_JAAXPG010000001.1"/>
</dbReference>